<protein>
    <submittedName>
        <fullName evidence="2">GCN5 family acetyltransferase</fullName>
    </submittedName>
</protein>
<dbReference type="Pfam" id="PF13302">
    <property type="entry name" value="Acetyltransf_3"/>
    <property type="match status" value="1"/>
</dbReference>
<proteinExistence type="predicted"/>
<accession>A0A0M0KD40</accession>
<organism evidence="2">
    <name type="scientific">Halalkalibacterium halodurans</name>
    <name type="common">Bacillus halodurans</name>
    <dbReference type="NCBI Taxonomy" id="86665"/>
    <lineage>
        <taxon>Bacteria</taxon>
        <taxon>Bacillati</taxon>
        <taxon>Bacillota</taxon>
        <taxon>Bacilli</taxon>
        <taxon>Bacillales</taxon>
        <taxon>Bacillaceae</taxon>
        <taxon>Halalkalibacterium (ex Joshi et al. 2022)</taxon>
    </lineage>
</organism>
<feature type="domain" description="N-acetyltransferase" evidence="1">
    <location>
        <begin position="18"/>
        <end position="184"/>
    </location>
</feature>
<gene>
    <name evidence="2" type="ORF">AMD02_19335</name>
</gene>
<dbReference type="PANTHER" id="PTHR43792:SF9">
    <property type="entry name" value="RIBOSOMAL-PROTEIN-ALANINE ACETYLTRANSFERASE"/>
    <property type="match status" value="1"/>
</dbReference>
<dbReference type="InterPro" id="IPR000182">
    <property type="entry name" value="GNAT_dom"/>
</dbReference>
<keyword evidence="2" id="KW-0808">Transferase</keyword>
<dbReference type="InterPro" id="IPR051531">
    <property type="entry name" value="N-acetyltransferase"/>
</dbReference>
<reference evidence="2" key="1">
    <citation type="submission" date="2015-08" db="EMBL/GenBank/DDBJ databases">
        <title>Complete DNA Sequence of Pseudomonas syringae pv. actinidiae, the Causal Agent of Kiwifruit Canker Disease.</title>
        <authorList>
            <person name="Rikkerink E.H.A."/>
            <person name="Fineran P.C."/>
        </authorList>
    </citation>
    <scope>NUCLEOTIDE SEQUENCE</scope>
    <source>
        <strain evidence="2">DSM 13666</strain>
    </source>
</reference>
<dbReference type="Gene3D" id="3.40.630.30">
    <property type="match status" value="1"/>
</dbReference>
<dbReference type="GeneID" id="87596386"/>
<dbReference type="PATRIC" id="fig|136160.3.peg.3849"/>
<evidence type="ECO:0000313" key="2">
    <source>
        <dbReference type="EMBL" id="KOO36333.1"/>
    </source>
</evidence>
<dbReference type="SUPFAM" id="SSF55729">
    <property type="entry name" value="Acyl-CoA N-acyltransferases (Nat)"/>
    <property type="match status" value="1"/>
</dbReference>
<comment type="caution">
    <text evidence="2">The sequence shown here is derived from an EMBL/GenBank/DDBJ whole genome shotgun (WGS) entry which is preliminary data.</text>
</comment>
<dbReference type="EMBL" id="LILD01000014">
    <property type="protein sequence ID" value="KOO36333.1"/>
    <property type="molecule type" value="Genomic_DNA"/>
</dbReference>
<name>A0A0M0KD40_ALKHA</name>
<sequence>MEIEDIYGDLPTIETERLRLRKFHKDDAAAIYDYASNEQVTKYVLWETHQSIKDSEAFLAFALNKYDERDVSPWAIELKRNERMIGTVDFVWWKPKDKTAELGYVLSEPYWGEGIMTEAVNALVEFGFNNMELERIQAKCFAENISSARVMEKAGLIYEGTHRRAIYVKGAHRDFKVYAIIREDYEQKHQPLVRTRS</sequence>
<dbReference type="RefSeq" id="WP_053432547.1">
    <property type="nucleotide sequence ID" value="NZ_CP040441.1"/>
</dbReference>
<dbReference type="GO" id="GO:0005737">
    <property type="term" value="C:cytoplasm"/>
    <property type="evidence" value="ECO:0007669"/>
    <property type="project" value="TreeGrafter"/>
</dbReference>
<dbReference type="PANTHER" id="PTHR43792">
    <property type="entry name" value="GNAT FAMILY, PUTATIVE (AFU_ORTHOLOGUE AFUA_3G00765)-RELATED-RELATED"/>
    <property type="match status" value="1"/>
</dbReference>
<dbReference type="GO" id="GO:0008999">
    <property type="term" value="F:protein-N-terminal-alanine acetyltransferase activity"/>
    <property type="evidence" value="ECO:0007669"/>
    <property type="project" value="TreeGrafter"/>
</dbReference>
<dbReference type="PROSITE" id="PS51186">
    <property type="entry name" value="GNAT"/>
    <property type="match status" value="1"/>
</dbReference>
<dbReference type="AlphaFoldDB" id="A0A0M0KD40"/>
<dbReference type="InterPro" id="IPR016181">
    <property type="entry name" value="Acyl_CoA_acyltransferase"/>
</dbReference>
<evidence type="ECO:0000259" key="1">
    <source>
        <dbReference type="PROSITE" id="PS51186"/>
    </source>
</evidence>